<dbReference type="EMBL" id="MG708276">
    <property type="protein sequence ID" value="AUR80856.1"/>
    <property type="molecule type" value="Genomic_DNA"/>
</dbReference>
<dbReference type="InterPro" id="IPR007119">
    <property type="entry name" value="Phage_tail_spike_N"/>
</dbReference>
<proteinExistence type="predicted"/>
<dbReference type="RefSeq" id="YP_009622341.1">
    <property type="nucleotide sequence ID" value="NC_042101.1"/>
</dbReference>
<evidence type="ECO:0000313" key="2">
    <source>
        <dbReference type="EMBL" id="AUR80856.1"/>
    </source>
</evidence>
<dbReference type="Proteomes" id="UP000241024">
    <property type="component" value="Segment"/>
</dbReference>
<accession>A0A2I7QHH5</accession>
<name>A0A2I7QHH5_9CAUD</name>
<organism evidence="2 3">
    <name type="scientific">Enterococcus phage PMBT2</name>
    <dbReference type="NCBI Taxonomy" id="2070197"/>
    <lineage>
        <taxon>Viruses</taxon>
        <taxon>Duplodnaviria</taxon>
        <taxon>Heunggongvirae</taxon>
        <taxon>Uroviricota</taxon>
        <taxon>Caudoviricetes</taxon>
        <taxon>Efquatrovirus</taxon>
        <taxon>Efquatrovirus PMBT2</taxon>
    </lineage>
</organism>
<keyword evidence="3" id="KW-1185">Reference proteome</keyword>
<protein>
    <submittedName>
        <fullName evidence="2">Tail assembly protein</fullName>
    </submittedName>
</protein>
<sequence>MDFYITDRTFKLLDIVSTNGGTLFSVVTAEDTVQLSTASRRMALDVTFTQQTSALAKETFKVGNYVLYVDKNGKYEWMTILSVEHDPLTQVRTMELEDASLDLLNQHVESYKATQAFPIKYYIEEFAGSSGFKIGVNEISKLSRKLEWDSGATALERIQSVATQFDNAELEFRFEFNGNQLVNRYIDIKKRRGTDKVHTLYVNRDINSIKTKEDIYQLVNAIKPIGGTPDGADKPIDLKGYNWVDPDNRFRLDKTTGIIYDRENIKQWSRTHTDDNYFLQQLDFETTTKNKLVDYALKHLKDYGKPLVSYEVDIANIPYNLLVGDKIKLVDEKEELYLESRVQELKYDYTTDSVEATLSDFVVIESGINDELRKLSDQLNTQINNKVASIPKVYVQEEPPVNPKQGDMWWVVDGTVPVNAVNRLGDLETRAVKENPKIASYKVWDDLKTEWVEQTIDQSVLNIETLNAVTMNGSTINGSEFLNTFKTTVAGQQLEGISTVASGEMEIEYQNLTTNRTGSTRLFSQGFDARVLNTDSSVNQYASLTPAGLSLLDAQGNSGFLTAELVMQFANTGRKIYTGPSWVGANDIITPTLTMDEVAVGWLLMWQPYNTSSGTPGTWDYTYYLVPKAHGNYNNGKGIVMRLQGASTGDGANDTIFKYVYVSKTQIKGRAENAQGNGAKWVLTGVFSV</sequence>
<dbReference type="NCBIfam" id="TIGR01665">
    <property type="entry name" value="put_anti_recept"/>
    <property type="match status" value="1"/>
</dbReference>
<evidence type="ECO:0000313" key="3">
    <source>
        <dbReference type="Proteomes" id="UP000241024"/>
    </source>
</evidence>
<reference evidence="2 3" key="1">
    <citation type="submission" date="2017-12" db="EMBL/GenBank/DDBJ databases">
        <title>Characterization of bacteriophage PMBT2 with lytic activity against multidrug-resistant Enterococcus faecalis strains harboring a pseudo-metallo-beta-lactamases.</title>
        <authorList>
            <person name="Koberg S."/>
            <person name="Brinks E."/>
            <person name="Cho G.-S."/>
            <person name="Tsakalidou E."/>
            <person name="Ladero V."/>
            <person name="Heller K.J."/>
            <person name="Neve H."/>
            <person name="Franz C.M.A.P."/>
        </authorList>
    </citation>
    <scope>NUCLEOTIDE SEQUENCE [LARGE SCALE GENOMIC DNA]</scope>
</reference>
<dbReference type="InterPro" id="IPR010572">
    <property type="entry name" value="Tail_dom"/>
</dbReference>
<dbReference type="GeneID" id="40099081"/>
<dbReference type="KEGG" id="vg:40099081"/>
<feature type="domain" description="Tail spike" evidence="1">
    <location>
        <begin position="131"/>
        <end position="356"/>
    </location>
</feature>
<evidence type="ECO:0000259" key="1">
    <source>
        <dbReference type="Pfam" id="PF06605"/>
    </source>
</evidence>
<dbReference type="Pfam" id="PF06605">
    <property type="entry name" value="Prophage_tail"/>
    <property type="match status" value="1"/>
</dbReference>
<dbReference type="OrthoDB" id="228at10239"/>